<proteinExistence type="predicted"/>
<dbReference type="Gene3D" id="3.40.190.10">
    <property type="entry name" value="Periplasmic binding protein-like II"/>
    <property type="match status" value="1"/>
</dbReference>
<dbReference type="RefSeq" id="WP_073022539.1">
    <property type="nucleotide sequence ID" value="NZ_FQXU01000018.1"/>
</dbReference>
<dbReference type="EMBL" id="FQXU01000018">
    <property type="protein sequence ID" value="SHI71190.1"/>
    <property type="molecule type" value="Genomic_DNA"/>
</dbReference>
<organism evidence="1 2">
    <name type="scientific">Clostridium intestinale DSM 6191</name>
    <dbReference type="NCBI Taxonomy" id="1121320"/>
    <lineage>
        <taxon>Bacteria</taxon>
        <taxon>Bacillati</taxon>
        <taxon>Bacillota</taxon>
        <taxon>Clostridia</taxon>
        <taxon>Eubacteriales</taxon>
        <taxon>Clostridiaceae</taxon>
        <taxon>Clostridium</taxon>
    </lineage>
</organism>
<protein>
    <submittedName>
        <fullName evidence="1">ABC-type glycerol-3-phosphate transport system, substrate-binding protein</fullName>
    </submittedName>
</protein>
<dbReference type="AlphaFoldDB" id="A0A1M6DDE9"/>
<dbReference type="SUPFAM" id="SSF53850">
    <property type="entry name" value="Periplasmic binding protein-like II"/>
    <property type="match status" value="1"/>
</dbReference>
<dbReference type="Proteomes" id="UP000184241">
    <property type="component" value="Unassembled WGS sequence"/>
</dbReference>
<gene>
    <name evidence="1" type="ORF">SAMN02745941_04223</name>
</gene>
<reference evidence="1 2" key="1">
    <citation type="submission" date="2016-11" db="EMBL/GenBank/DDBJ databases">
        <authorList>
            <person name="Jaros S."/>
            <person name="Januszkiewicz K."/>
            <person name="Wedrychowicz H."/>
        </authorList>
    </citation>
    <scope>NUCLEOTIDE SEQUENCE [LARGE SCALE GENOMIC DNA]</scope>
    <source>
        <strain evidence="1 2">DSM 6191</strain>
    </source>
</reference>
<evidence type="ECO:0000313" key="2">
    <source>
        <dbReference type="Proteomes" id="UP000184241"/>
    </source>
</evidence>
<sequence>MRNLKKNIIVLIVITLLVLSMYKVFKIINNKELVGSIEIITNEENYVYLKDSAEMFMSANKKSKINVTKHNKDEIIGYLIKASNVENEINLIMLDSKTLRSINDDSLEHISYQDNIIDSYSKNFNSWRLNEVKKGEHYLGIPIQSNPQFLIIREDILNQYGYKSEDIRSWNELIDLYKDIDSKSNNEISLFSYDLTTIEEIEKIIIYQGGNINQAEEITNIIKDDNLMGKETPLGYIADKNNYKNIINNNLKNSLKAIMIPAIVVGGNRAVSFDGDNIAALKSEYERQEVANRFLRFLIDNQNLISVDTLNNEGFFPSSRAFYNNIVVDKEFEEINNQKVLSIMTNIVNRVPDTTDYDRIDDILDVRK</sequence>
<evidence type="ECO:0000313" key="1">
    <source>
        <dbReference type="EMBL" id="SHI71190.1"/>
    </source>
</evidence>
<accession>A0A1M6DDE9</accession>
<name>A0A1M6DDE9_9CLOT</name>